<gene>
    <name evidence="1" type="ORF">L2E82_26517</name>
</gene>
<comment type="caution">
    <text evidence="1">The sequence shown here is derived from an EMBL/GenBank/DDBJ whole genome shotgun (WGS) entry which is preliminary data.</text>
</comment>
<protein>
    <submittedName>
        <fullName evidence="1">Uncharacterized protein</fullName>
    </submittedName>
</protein>
<reference evidence="1 2" key="2">
    <citation type="journal article" date="2022" name="Mol. Ecol. Resour.">
        <title>The genomes of chicory, endive, great burdock and yacon provide insights into Asteraceae paleo-polyploidization history and plant inulin production.</title>
        <authorList>
            <person name="Fan W."/>
            <person name="Wang S."/>
            <person name="Wang H."/>
            <person name="Wang A."/>
            <person name="Jiang F."/>
            <person name="Liu H."/>
            <person name="Zhao H."/>
            <person name="Xu D."/>
            <person name="Zhang Y."/>
        </authorList>
    </citation>
    <scope>NUCLEOTIDE SEQUENCE [LARGE SCALE GENOMIC DNA]</scope>
    <source>
        <strain evidence="2">cv. Punajuju</strain>
        <tissue evidence="1">Leaves</tissue>
    </source>
</reference>
<proteinExistence type="predicted"/>
<evidence type="ECO:0000313" key="1">
    <source>
        <dbReference type="EMBL" id="KAI3736613.1"/>
    </source>
</evidence>
<evidence type="ECO:0000313" key="2">
    <source>
        <dbReference type="Proteomes" id="UP001055811"/>
    </source>
</evidence>
<accession>A0ACB9CQK5</accession>
<name>A0ACB9CQK5_CICIN</name>
<reference evidence="2" key="1">
    <citation type="journal article" date="2022" name="Mol. Ecol. Resour.">
        <title>The genomes of chicory, endive, great burdock and yacon provide insights into Asteraceae palaeo-polyploidization history and plant inulin production.</title>
        <authorList>
            <person name="Fan W."/>
            <person name="Wang S."/>
            <person name="Wang H."/>
            <person name="Wang A."/>
            <person name="Jiang F."/>
            <person name="Liu H."/>
            <person name="Zhao H."/>
            <person name="Xu D."/>
            <person name="Zhang Y."/>
        </authorList>
    </citation>
    <scope>NUCLEOTIDE SEQUENCE [LARGE SCALE GENOMIC DNA]</scope>
    <source>
        <strain evidence="2">cv. Punajuju</strain>
    </source>
</reference>
<dbReference type="Proteomes" id="UP001055811">
    <property type="component" value="Linkage Group LG05"/>
</dbReference>
<keyword evidence="2" id="KW-1185">Reference proteome</keyword>
<dbReference type="EMBL" id="CM042013">
    <property type="protein sequence ID" value="KAI3736613.1"/>
    <property type="molecule type" value="Genomic_DNA"/>
</dbReference>
<organism evidence="1 2">
    <name type="scientific">Cichorium intybus</name>
    <name type="common">Chicory</name>
    <dbReference type="NCBI Taxonomy" id="13427"/>
    <lineage>
        <taxon>Eukaryota</taxon>
        <taxon>Viridiplantae</taxon>
        <taxon>Streptophyta</taxon>
        <taxon>Embryophyta</taxon>
        <taxon>Tracheophyta</taxon>
        <taxon>Spermatophyta</taxon>
        <taxon>Magnoliopsida</taxon>
        <taxon>eudicotyledons</taxon>
        <taxon>Gunneridae</taxon>
        <taxon>Pentapetalae</taxon>
        <taxon>asterids</taxon>
        <taxon>campanulids</taxon>
        <taxon>Asterales</taxon>
        <taxon>Asteraceae</taxon>
        <taxon>Cichorioideae</taxon>
        <taxon>Cichorieae</taxon>
        <taxon>Cichoriinae</taxon>
        <taxon>Cichorium</taxon>
    </lineage>
</organism>
<sequence length="454" mass="50414">MHSRASLNWSRTQCSNGSWKLVYFVTCLGFLQKKSKFCKAICNGLNFDMDIPAFSLPRTSVWSSIYISSYKSYDIDIAVSSLPFIHTPPTTKKMAETRIRFGILGCANIARKVSRAMLLSPNTTISAIGSRSLEKATAFATENHFPESTKKYGSYEAVLDDPDVDAVYVPLPTSLHLRWAVLAAEKKKHVLLEKPVALNVGELDKILEACESSGVQFMDATMWMHHPRTAKMKEVLSDPQRFGHLKSVHSTFSYVGEGDFLKNDIRVNPNLDALGVLGDAGWYSIRAILWAYGYELPKTVTAFGDPEYNESGVILSCGASLNWKEDGKVATFYCSFLSNLSMDITALGTKGNLRVHDFVIPFNENVGPFYTVANSRWAELSLGCEPEPSEFKITTVLPQEALMVQEFGRLVQGIRCGEAKPEKKWPTLSRKTQAVIDAVVASINIGFKPVDVVY</sequence>